<feature type="compositionally biased region" description="Gly residues" evidence="1">
    <location>
        <begin position="62"/>
        <end position="72"/>
    </location>
</feature>
<dbReference type="InParanoid" id="G3I833"/>
<name>G3I833_CRIGR</name>
<feature type="compositionally biased region" description="Gly residues" evidence="1">
    <location>
        <begin position="45"/>
        <end position="55"/>
    </location>
</feature>
<gene>
    <name evidence="2" type="ORF">I79_019690</name>
</gene>
<feature type="region of interest" description="Disordered" evidence="1">
    <location>
        <begin position="1"/>
        <end position="91"/>
    </location>
</feature>
<proteinExistence type="predicted"/>
<feature type="compositionally biased region" description="Basic and acidic residues" evidence="1">
    <location>
        <begin position="73"/>
        <end position="91"/>
    </location>
</feature>
<evidence type="ECO:0000256" key="1">
    <source>
        <dbReference type="SAM" id="MobiDB-lite"/>
    </source>
</evidence>
<evidence type="ECO:0000313" key="2">
    <source>
        <dbReference type="EMBL" id="EGW04014.1"/>
    </source>
</evidence>
<accession>G3I833</accession>
<sequence length="91" mass="8847">MDCSHRARLPALRAKARPPESLPSSGGGSPGHSKDTRARAVAGAGLTGGGAGGRDGVQEASGGRGCGTATKGGGEHDGDRSALAEAEEKPV</sequence>
<dbReference type="AlphaFoldDB" id="G3I833"/>
<dbReference type="Proteomes" id="UP000001075">
    <property type="component" value="Unassembled WGS sequence"/>
</dbReference>
<dbReference type="EMBL" id="JH001480">
    <property type="protein sequence ID" value="EGW04014.1"/>
    <property type="molecule type" value="Genomic_DNA"/>
</dbReference>
<reference evidence="3" key="1">
    <citation type="journal article" date="2011" name="Nat. Biotechnol.">
        <title>The genomic sequence of the Chinese hamster ovary (CHO)-K1 cell line.</title>
        <authorList>
            <person name="Xu X."/>
            <person name="Nagarajan H."/>
            <person name="Lewis N.E."/>
            <person name="Pan S."/>
            <person name="Cai Z."/>
            <person name="Liu X."/>
            <person name="Chen W."/>
            <person name="Xie M."/>
            <person name="Wang W."/>
            <person name="Hammond S."/>
            <person name="Andersen M.R."/>
            <person name="Neff N."/>
            <person name="Passarelli B."/>
            <person name="Koh W."/>
            <person name="Fan H.C."/>
            <person name="Wang J."/>
            <person name="Gui Y."/>
            <person name="Lee K.H."/>
            <person name="Betenbaugh M.J."/>
            <person name="Quake S.R."/>
            <person name="Famili I."/>
            <person name="Palsson B.O."/>
            <person name="Wang J."/>
        </authorList>
    </citation>
    <scope>NUCLEOTIDE SEQUENCE [LARGE SCALE GENOMIC DNA]</scope>
    <source>
        <strain evidence="3">CHO K1 cell line</strain>
    </source>
</reference>
<organism evidence="2 3">
    <name type="scientific">Cricetulus griseus</name>
    <name type="common">Chinese hamster</name>
    <name type="synonym">Cricetulus barabensis griseus</name>
    <dbReference type="NCBI Taxonomy" id="10029"/>
    <lineage>
        <taxon>Eukaryota</taxon>
        <taxon>Metazoa</taxon>
        <taxon>Chordata</taxon>
        <taxon>Craniata</taxon>
        <taxon>Vertebrata</taxon>
        <taxon>Euteleostomi</taxon>
        <taxon>Mammalia</taxon>
        <taxon>Eutheria</taxon>
        <taxon>Euarchontoglires</taxon>
        <taxon>Glires</taxon>
        <taxon>Rodentia</taxon>
        <taxon>Myomorpha</taxon>
        <taxon>Muroidea</taxon>
        <taxon>Cricetidae</taxon>
        <taxon>Cricetinae</taxon>
        <taxon>Cricetulus</taxon>
    </lineage>
</organism>
<evidence type="ECO:0000313" key="3">
    <source>
        <dbReference type="Proteomes" id="UP000001075"/>
    </source>
</evidence>
<protein>
    <submittedName>
        <fullName evidence="2">Uncharacterized protein</fullName>
    </submittedName>
</protein>